<dbReference type="InterPro" id="IPR017441">
    <property type="entry name" value="Protein_kinase_ATP_BS"/>
</dbReference>
<evidence type="ECO:0000256" key="1">
    <source>
        <dbReference type="PROSITE-ProRule" id="PRU10141"/>
    </source>
</evidence>
<dbReference type="EMBL" id="CP026095">
    <property type="protein sequence ID" value="AZV45148.1"/>
    <property type="molecule type" value="Genomic_DNA"/>
</dbReference>
<feature type="binding site" evidence="1">
    <location>
        <position position="56"/>
    </location>
    <ligand>
        <name>ATP</name>
        <dbReference type="ChEBI" id="CHEBI:30616"/>
    </ligand>
</feature>
<dbReference type="SMART" id="SM00219">
    <property type="entry name" value="TyrKc"/>
    <property type="match status" value="1"/>
</dbReference>
<dbReference type="PROSITE" id="PS50011">
    <property type="entry name" value="PROTEIN_KINASE_DOM"/>
    <property type="match status" value="1"/>
</dbReference>
<dbReference type="AlphaFoldDB" id="A0A3Q9RQK0"/>
<dbReference type="GO" id="GO:0005524">
    <property type="term" value="F:ATP binding"/>
    <property type="evidence" value="ECO:0007669"/>
    <property type="project" value="UniProtKB-UniRule"/>
</dbReference>
<dbReference type="Gene3D" id="1.10.510.10">
    <property type="entry name" value="Transferase(Phosphotransferase) domain 1"/>
    <property type="match status" value="1"/>
</dbReference>
<dbReference type="InterPro" id="IPR020635">
    <property type="entry name" value="Tyr_kinase_cat_dom"/>
</dbReference>
<dbReference type="InterPro" id="IPR011009">
    <property type="entry name" value="Kinase-like_dom_sf"/>
</dbReference>
<dbReference type="SUPFAM" id="SSF56112">
    <property type="entry name" value="Protein kinase-like (PK-like)"/>
    <property type="match status" value="1"/>
</dbReference>
<organism evidence="3 4">
    <name type="scientific">Peribacillus asahii</name>
    <dbReference type="NCBI Taxonomy" id="228899"/>
    <lineage>
        <taxon>Bacteria</taxon>
        <taxon>Bacillati</taxon>
        <taxon>Bacillota</taxon>
        <taxon>Bacilli</taxon>
        <taxon>Bacillales</taxon>
        <taxon>Bacillaceae</taxon>
        <taxon>Peribacillus</taxon>
    </lineage>
</organism>
<sequence>MRMMFQHLYEIKYNRLFIDHINQSNKYEFLDTLGIGSFGVAYLLQHKLTNEKYVLKRLRAKHKNKASTKNNFKQEIAFLQKEMHPNLPTIKEEGFVKGLPFYMMDFIEGQTFEHLIFNKGQTFSVHESLTLVKQLFEIVLTIHDHGIVHRDLRIPNILLHHNKLYVIDFGLACYMKESINIDTIKNPKKVENYISDLYYIGHFLLYLLYSNYTPHDKKERCWQEELQLPLYVQHYIERLLLIQQAFPDTRTAYEALPL</sequence>
<keyword evidence="1" id="KW-0547">Nucleotide-binding</keyword>
<feature type="domain" description="Protein kinase" evidence="2">
    <location>
        <begin position="27"/>
        <end position="258"/>
    </location>
</feature>
<protein>
    <recommendedName>
        <fullName evidence="2">Protein kinase domain-containing protein</fullName>
    </recommendedName>
</protein>
<keyword evidence="1" id="KW-0067">ATP-binding</keyword>
<evidence type="ECO:0000259" key="2">
    <source>
        <dbReference type="PROSITE" id="PS50011"/>
    </source>
</evidence>
<evidence type="ECO:0000313" key="4">
    <source>
        <dbReference type="Proteomes" id="UP000283095"/>
    </source>
</evidence>
<evidence type="ECO:0000313" key="3">
    <source>
        <dbReference type="EMBL" id="AZV45148.1"/>
    </source>
</evidence>
<dbReference type="KEGG" id="pasa:BAOM_4568"/>
<name>A0A3Q9RQK0_9BACI</name>
<dbReference type="PROSITE" id="PS00107">
    <property type="entry name" value="PROTEIN_KINASE_ATP"/>
    <property type="match status" value="1"/>
</dbReference>
<proteinExistence type="predicted"/>
<gene>
    <name evidence="3" type="ORF">BAOM_4568</name>
</gene>
<accession>A0A3Q9RQK0</accession>
<dbReference type="Pfam" id="PF00069">
    <property type="entry name" value="Pkinase"/>
    <property type="match status" value="1"/>
</dbReference>
<reference evidence="3 4" key="1">
    <citation type="submission" date="2018-01" db="EMBL/GenBank/DDBJ databases">
        <title>Bacillus asahii Genome sequencing and assembly.</title>
        <authorList>
            <person name="Jiang H."/>
            <person name="Feng Y."/>
            <person name="Zhao F."/>
            <person name="Lin X."/>
        </authorList>
    </citation>
    <scope>NUCLEOTIDE SEQUENCE [LARGE SCALE GENOMIC DNA]</scope>
    <source>
        <strain evidence="3 4">OM18</strain>
    </source>
</reference>
<dbReference type="PANTHER" id="PTHR24347">
    <property type="entry name" value="SERINE/THREONINE-PROTEIN KINASE"/>
    <property type="match status" value="1"/>
</dbReference>
<dbReference type="InterPro" id="IPR000719">
    <property type="entry name" value="Prot_kinase_dom"/>
</dbReference>
<dbReference type="GO" id="GO:0004713">
    <property type="term" value="F:protein tyrosine kinase activity"/>
    <property type="evidence" value="ECO:0007669"/>
    <property type="project" value="InterPro"/>
</dbReference>
<dbReference type="Proteomes" id="UP000283095">
    <property type="component" value="Chromosome"/>
</dbReference>